<comment type="caution">
    <text evidence="11">The sequence shown here is derived from an EMBL/GenBank/DDBJ whole genome shotgun (WGS) entry which is preliminary data.</text>
</comment>
<dbReference type="InterPro" id="IPR004224">
    <property type="entry name" value="Fum_red_B_TM"/>
</dbReference>
<evidence type="ECO:0000256" key="5">
    <source>
        <dbReference type="ARBA" id="ARBA00022692"/>
    </source>
</evidence>
<accession>A0ABT0PJL1</accession>
<keyword evidence="7 10" id="KW-1133">Transmembrane helix</keyword>
<gene>
    <name evidence="11" type="ORF">M3P05_12050</name>
</gene>
<comment type="subcellular location">
    <subcellularLocation>
        <location evidence="3">Membrane</location>
    </subcellularLocation>
</comment>
<keyword evidence="5 10" id="KW-0812">Transmembrane</keyword>
<evidence type="ECO:0000256" key="10">
    <source>
        <dbReference type="SAM" id="Phobius"/>
    </source>
</evidence>
<feature type="transmembrane region" description="Helical" evidence="10">
    <location>
        <begin position="157"/>
        <end position="180"/>
    </location>
</feature>
<proteinExistence type="predicted"/>
<evidence type="ECO:0000256" key="3">
    <source>
        <dbReference type="ARBA" id="ARBA00004370"/>
    </source>
</evidence>
<keyword evidence="6" id="KW-0479">Metal-binding</keyword>
<feature type="transmembrane region" description="Helical" evidence="10">
    <location>
        <begin position="60"/>
        <end position="86"/>
    </location>
</feature>
<evidence type="ECO:0000256" key="1">
    <source>
        <dbReference type="ARBA" id="ARBA00001971"/>
    </source>
</evidence>
<dbReference type="EMBL" id="JAMFLX010000015">
    <property type="protein sequence ID" value="MCL6270658.1"/>
    <property type="molecule type" value="Genomic_DNA"/>
</dbReference>
<dbReference type="InterPro" id="IPR000701">
    <property type="entry name" value="SuccDH_FuR_B_TM-su"/>
</dbReference>
<evidence type="ECO:0000256" key="6">
    <source>
        <dbReference type="ARBA" id="ARBA00022723"/>
    </source>
</evidence>
<evidence type="ECO:0000313" key="11">
    <source>
        <dbReference type="EMBL" id="MCL6270658.1"/>
    </source>
</evidence>
<evidence type="ECO:0000256" key="7">
    <source>
        <dbReference type="ARBA" id="ARBA00022989"/>
    </source>
</evidence>
<feature type="transmembrane region" description="Helical" evidence="10">
    <location>
        <begin position="192"/>
        <end position="216"/>
    </location>
</feature>
<dbReference type="SUPFAM" id="SSF81343">
    <property type="entry name" value="Fumarate reductase respiratory complex transmembrane subunits"/>
    <property type="match status" value="1"/>
</dbReference>
<protein>
    <recommendedName>
        <fullName evidence="13">Fumarate reductase cytochrome b subunit</fullName>
    </recommendedName>
</protein>
<evidence type="ECO:0000256" key="4">
    <source>
        <dbReference type="ARBA" id="ARBA00022617"/>
    </source>
</evidence>
<name>A0ABT0PJL1_9GAMM</name>
<keyword evidence="12" id="KW-1185">Reference proteome</keyword>
<evidence type="ECO:0000256" key="8">
    <source>
        <dbReference type="ARBA" id="ARBA00023004"/>
    </source>
</evidence>
<keyword evidence="4" id="KW-0349">Heme</keyword>
<evidence type="ECO:0008006" key="13">
    <source>
        <dbReference type="Google" id="ProtNLM"/>
    </source>
</evidence>
<sequence length="232" mass="26121">MQRIKLRQAGWLDRWQSLSGAILAGFLFIHLHLESSILLGKDAFYKVARMLEAGFLDPSGHGYPSVIVVFGLGLFAVLMVHAIAAIRRFPTKYKQWKILKEFSKTVPQRETNLWQLQLVSGFVLFFLVPVHLLGIVMNPGSIDPNLSAFRIVEQGFGFLYMALLPVAVIHALIGVYRLAMKWFGDKLPREKIFKGATVVTCWLILLGTTSLIVWYYTGITSLPTPLTPYSPL</sequence>
<feature type="transmembrane region" description="Helical" evidence="10">
    <location>
        <begin position="118"/>
        <end position="137"/>
    </location>
</feature>
<evidence type="ECO:0000256" key="2">
    <source>
        <dbReference type="ARBA" id="ARBA00004050"/>
    </source>
</evidence>
<keyword evidence="9 10" id="KW-0472">Membrane</keyword>
<dbReference type="InterPro" id="IPR034804">
    <property type="entry name" value="SQR/QFR_C/D"/>
</dbReference>
<comment type="function">
    <text evidence="2">Membrane-anchoring subunit of succinate dehydrogenase (SDH).</text>
</comment>
<keyword evidence="8" id="KW-0408">Iron</keyword>
<evidence type="ECO:0000256" key="9">
    <source>
        <dbReference type="ARBA" id="ARBA00023136"/>
    </source>
</evidence>
<evidence type="ECO:0000313" key="12">
    <source>
        <dbReference type="Proteomes" id="UP001203338"/>
    </source>
</evidence>
<dbReference type="Gene3D" id="1.20.1300.10">
    <property type="entry name" value="Fumarate reductase/succinate dehydrogenase, transmembrane subunit"/>
    <property type="match status" value="1"/>
</dbReference>
<organism evidence="11 12">
    <name type="scientific">Parendozoicomonas callyspongiae</name>
    <dbReference type="NCBI Taxonomy" id="2942213"/>
    <lineage>
        <taxon>Bacteria</taxon>
        <taxon>Pseudomonadati</taxon>
        <taxon>Pseudomonadota</taxon>
        <taxon>Gammaproteobacteria</taxon>
        <taxon>Oceanospirillales</taxon>
        <taxon>Endozoicomonadaceae</taxon>
        <taxon>Parendozoicomonas</taxon>
    </lineage>
</organism>
<dbReference type="PIRSF" id="PIRSF000177">
    <property type="entry name" value="Fumar_rd_cyt_b"/>
    <property type="match status" value="1"/>
</dbReference>
<dbReference type="Proteomes" id="UP001203338">
    <property type="component" value="Unassembled WGS sequence"/>
</dbReference>
<comment type="cofactor">
    <cofactor evidence="1">
        <name>heme</name>
        <dbReference type="ChEBI" id="CHEBI:30413"/>
    </cofactor>
</comment>
<feature type="transmembrane region" description="Helical" evidence="10">
    <location>
        <begin position="21"/>
        <end position="40"/>
    </location>
</feature>
<dbReference type="RefSeq" id="WP_249699917.1">
    <property type="nucleotide sequence ID" value="NZ_JAMFLX010000015.1"/>
</dbReference>
<reference evidence="11 12" key="1">
    <citation type="submission" date="2022-05" db="EMBL/GenBank/DDBJ databases">
        <authorList>
            <person name="Park J.-S."/>
        </authorList>
    </citation>
    <scope>NUCLEOTIDE SEQUENCE [LARGE SCALE GENOMIC DNA]</scope>
    <source>
        <strain evidence="11 12">2012CJ34-2</strain>
    </source>
</reference>
<dbReference type="Pfam" id="PF01127">
    <property type="entry name" value="Sdh_cyt"/>
    <property type="match status" value="1"/>
</dbReference>